<feature type="transmembrane region" description="Helical" evidence="14">
    <location>
        <begin position="326"/>
        <end position="355"/>
    </location>
</feature>
<evidence type="ECO:0000256" key="2">
    <source>
        <dbReference type="ARBA" id="ARBA00006434"/>
    </source>
</evidence>
<keyword evidence="4" id="KW-1003">Cell membrane</keyword>
<evidence type="ECO:0000256" key="8">
    <source>
        <dbReference type="ARBA" id="ARBA00023053"/>
    </source>
</evidence>
<evidence type="ECO:0000256" key="5">
    <source>
        <dbReference type="ARBA" id="ARBA00022692"/>
    </source>
</evidence>
<comment type="catalytic activity">
    <reaction evidence="12">
        <text>L-proline(in) + Na(+)(in) = L-proline(out) + Na(+)(out)</text>
        <dbReference type="Rhea" id="RHEA:28967"/>
        <dbReference type="ChEBI" id="CHEBI:29101"/>
        <dbReference type="ChEBI" id="CHEBI:60039"/>
    </reaction>
</comment>
<dbReference type="InterPro" id="IPR050277">
    <property type="entry name" value="Sodium:Solute_Symporter"/>
</dbReference>
<dbReference type="PANTHER" id="PTHR48086:SF3">
    <property type="entry name" value="SODIUM_PROLINE SYMPORTER"/>
    <property type="match status" value="1"/>
</dbReference>
<keyword evidence="10 14" id="KW-0472">Membrane</keyword>
<feature type="transmembrane region" description="Helical" evidence="14">
    <location>
        <begin position="46"/>
        <end position="70"/>
    </location>
</feature>
<feature type="transmembrane region" description="Helical" evidence="14">
    <location>
        <begin position="76"/>
        <end position="99"/>
    </location>
</feature>
<dbReference type="PANTHER" id="PTHR48086">
    <property type="entry name" value="SODIUM/PROLINE SYMPORTER-RELATED"/>
    <property type="match status" value="1"/>
</dbReference>
<dbReference type="CDD" id="cd10322">
    <property type="entry name" value="SLC5sbd"/>
    <property type="match status" value="1"/>
</dbReference>
<keyword evidence="8" id="KW-0915">Sodium</keyword>
<evidence type="ECO:0000256" key="4">
    <source>
        <dbReference type="ARBA" id="ARBA00022475"/>
    </source>
</evidence>
<feature type="transmembrane region" description="Helical" evidence="14">
    <location>
        <begin position="409"/>
        <end position="427"/>
    </location>
</feature>
<keyword evidence="3" id="KW-0813">Transport</keyword>
<protein>
    <submittedName>
        <fullName evidence="15">Pantothenate permease</fullName>
    </submittedName>
</protein>
<sequence>MNPSVLIVIGILIYAGALILQGFSSFKETSKSSEAFFTADRGVNPFVLLATTAISVFSALAFYGVPAAIYREGIGYFSNTGGMVAGLLFVLIGYRLWILGKEYGFLTPVDYLRSRYGSELYGLLVAAILILFIVPYVAMQLIAIGDATVVTTDGLVPYIVAVGLATIVVSLHIIGGGMKSVAWMDTFHFILGAGTLITLVVYLTMAYFPDGGLAQAVDIMMKSPETAAILSHPGPNGTFNWQGTLSNVLTGAVATVVWPHIFMRTYIAANKETFRFMSWSLPVAYVFVYFFIVLIGAILAPAIVGPGFADTDNIISILSTEYAPPIISFISLLCLFAFGVSTADSMLLSASAIGSRDVFVRHAYELKGKTVDPKRVVYFGRVLLVILMILTLFVVALRPAYIVDYAYKLSSPFFAQILPATVGGLFWKRGTKEGAFAGTILGLVVTTIFTFFVTPPLGFSALVWALLANTAAYIVVSLVTKAPEEIINKYIVRIDSIINSGTEINSAVDASLSSLNNRKVAKND</sequence>
<evidence type="ECO:0000256" key="9">
    <source>
        <dbReference type="ARBA" id="ARBA00023065"/>
    </source>
</evidence>
<dbReference type="InterPro" id="IPR001734">
    <property type="entry name" value="Na/solute_symporter"/>
</dbReference>
<dbReference type="EMBL" id="BOQT01000015">
    <property type="protein sequence ID" value="GIN22286.1"/>
    <property type="molecule type" value="Genomic_DNA"/>
</dbReference>
<comment type="subcellular location">
    <subcellularLocation>
        <location evidence="1">Cell membrane</location>
        <topology evidence="1">Multi-pass membrane protein</topology>
    </subcellularLocation>
</comment>
<keyword evidence="6" id="KW-0769">Symport</keyword>
<evidence type="ECO:0000256" key="6">
    <source>
        <dbReference type="ARBA" id="ARBA00022847"/>
    </source>
</evidence>
<comment type="caution">
    <text evidence="15">The sequence shown here is derived from an EMBL/GenBank/DDBJ whole genome shotgun (WGS) entry which is preliminary data.</text>
</comment>
<dbReference type="Gene3D" id="1.20.1730.10">
    <property type="entry name" value="Sodium/glucose cotransporter"/>
    <property type="match status" value="1"/>
</dbReference>
<feature type="transmembrane region" description="Helical" evidence="14">
    <location>
        <begin position="434"/>
        <end position="453"/>
    </location>
</feature>
<keyword evidence="16" id="KW-1185">Reference proteome</keyword>
<gene>
    <name evidence="15" type="primary">panF_3</name>
    <name evidence="15" type="ORF">J1TS3_34200</name>
</gene>
<reference evidence="15 16" key="1">
    <citation type="submission" date="2021-03" db="EMBL/GenBank/DDBJ databases">
        <title>Antimicrobial resistance genes in bacteria isolated from Japanese honey, and their potential for conferring macrolide and lincosamide resistance in the American foulbrood pathogen Paenibacillus larvae.</title>
        <authorList>
            <person name="Okamoto M."/>
            <person name="Kumagai M."/>
            <person name="Kanamori H."/>
            <person name="Takamatsu D."/>
        </authorList>
    </citation>
    <scope>NUCLEOTIDE SEQUENCE [LARGE SCALE GENOMIC DNA]</scope>
    <source>
        <strain evidence="15 16">J1TS3</strain>
    </source>
</reference>
<evidence type="ECO:0000313" key="16">
    <source>
        <dbReference type="Proteomes" id="UP000680279"/>
    </source>
</evidence>
<feature type="transmembrane region" description="Helical" evidence="14">
    <location>
        <begin position="244"/>
        <end position="262"/>
    </location>
</feature>
<feature type="transmembrane region" description="Helical" evidence="14">
    <location>
        <begin position="155"/>
        <end position="175"/>
    </location>
</feature>
<keyword evidence="11" id="KW-0739">Sodium transport</keyword>
<dbReference type="InterPro" id="IPR038377">
    <property type="entry name" value="Na/Glc_symporter_sf"/>
</dbReference>
<organism evidence="15 16">
    <name type="scientific">Siminovitchia fordii</name>
    <dbReference type="NCBI Taxonomy" id="254759"/>
    <lineage>
        <taxon>Bacteria</taxon>
        <taxon>Bacillati</taxon>
        <taxon>Bacillota</taxon>
        <taxon>Bacilli</taxon>
        <taxon>Bacillales</taxon>
        <taxon>Bacillaceae</taxon>
        <taxon>Siminovitchia</taxon>
    </lineage>
</organism>
<comment type="similarity">
    <text evidence="2 13">Belongs to the sodium:solute symporter (SSF) (TC 2.A.21) family.</text>
</comment>
<evidence type="ECO:0000256" key="12">
    <source>
        <dbReference type="ARBA" id="ARBA00033708"/>
    </source>
</evidence>
<proteinExistence type="inferred from homology"/>
<evidence type="ECO:0000256" key="1">
    <source>
        <dbReference type="ARBA" id="ARBA00004651"/>
    </source>
</evidence>
<feature type="transmembrane region" description="Helical" evidence="14">
    <location>
        <begin position="6"/>
        <end position="26"/>
    </location>
</feature>
<name>A0ABQ4K9N0_9BACI</name>
<evidence type="ECO:0000256" key="11">
    <source>
        <dbReference type="ARBA" id="ARBA00023201"/>
    </source>
</evidence>
<keyword evidence="7 14" id="KW-1133">Transmembrane helix</keyword>
<dbReference type="Proteomes" id="UP000680279">
    <property type="component" value="Unassembled WGS sequence"/>
</dbReference>
<evidence type="ECO:0000256" key="13">
    <source>
        <dbReference type="RuleBase" id="RU362091"/>
    </source>
</evidence>
<evidence type="ECO:0000256" key="3">
    <source>
        <dbReference type="ARBA" id="ARBA00022448"/>
    </source>
</evidence>
<feature type="transmembrane region" description="Helical" evidence="14">
    <location>
        <begin position="459"/>
        <end position="479"/>
    </location>
</feature>
<feature type="transmembrane region" description="Helical" evidence="14">
    <location>
        <begin position="376"/>
        <end position="397"/>
    </location>
</feature>
<accession>A0ABQ4K9N0</accession>
<dbReference type="PROSITE" id="PS50283">
    <property type="entry name" value="NA_SOLUT_SYMP_3"/>
    <property type="match status" value="1"/>
</dbReference>
<dbReference type="RefSeq" id="WP_018708240.1">
    <property type="nucleotide sequence ID" value="NZ_BOQT01000015.1"/>
</dbReference>
<evidence type="ECO:0000256" key="7">
    <source>
        <dbReference type="ARBA" id="ARBA00022989"/>
    </source>
</evidence>
<feature type="transmembrane region" description="Helical" evidence="14">
    <location>
        <begin position="187"/>
        <end position="208"/>
    </location>
</feature>
<feature type="transmembrane region" description="Helical" evidence="14">
    <location>
        <begin position="120"/>
        <end position="143"/>
    </location>
</feature>
<feature type="transmembrane region" description="Helical" evidence="14">
    <location>
        <begin position="283"/>
        <end position="306"/>
    </location>
</feature>
<keyword evidence="5 14" id="KW-0812">Transmembrane</keyword>
<keyword evidence="9" id="KW-0406">Ion transport</keyword>
<dbReference type="Pfam" id="PF00474">
    <property type="entry name" value="SSF"/>
    <property type="match status" value="1"/>
</dbReference>
<evidence type="ECO:0000313" key="15">
    <source>
        <dbReference type="EMBL" id="GIN22286.1"/>
    </source>
</evidence>
<evidence type="ECO:0000256" key="10">
    <source>
        <dbReference type="ARBA" id="ARBA00023136"/>
    </source>
</evidence>
<evidence type="ECO:0000256" key="14">
    <source>
        <dbReference type="SAM" id="Phobius"/>
    </source>
</evidence>